<proteinExistence type="predicted"/>
<gene>
    <name evidence="1" type="ORF">LSALG_LOCUS34703</name>
</gene>
<dbReference type="Proteomes" id="UP001177003">
    <property type="component" value="Chromosome 8"/>
</dbReference>
<dbReference type="EMBL" id="OX465084">
    <property type="protein sequence ID" value="CAI9295778.1"/>
    <property type="molecule type" value="Genomic_DNA"/>
</dbReference>
<protein>
    <submittedName>
        <fullName evidence="1">Uncharacterized protein</fullName>
    </submittedName>
</protein>
<keyword evidence="2" id="KW-1185">Reference proteome</keyword>
<reference evidence="1" key="1">
    <citation type="submission" date="2023-04" db="EMBL/GenBank/DDBJ databases">
        <authorList>
            <person name="Vijverberg K."/>
            <person name="Xiong W."/>
            <person name="Schranz E."/>
        </authorList>
    </citation>
    <scope>NUCLEOTIDE SEQUENCE</scope>
</reference>
<organism evidence="1 2">
    <name type="scientific">Lactuca saligna</name>
    <name type="common">Willowleaf lettuce</name>
    <dbReference type="NCBI Taxonomy" id="75948"/>
    <lineage>
        <taxon>Eukaryota</taxon>
        <taxon>Viridiplantae</taxon>
        <taxon>Streptophyta</taxon>
        <taxon>Embryophyta</taxon>
        <taxon>Tracheophyta</taxon>
        <taxon>Spermatophyta</taxon>
        <taxon>Magnoliopsida</taxon>
        <taxon>eudicotyledons</taxon>
        <taxon>Gunneridae</taxon>
        <taxon>Pentapetalae</taxon>
        <taxon>asterids</taxon>
        <taxon>campanulids</taxon>
        <taxon>Asterales</taxon>
        <taxon>Asteraceae</taxon>
        <taxon>Cichorioideae</taxon>
        <taxon>Cichorieae</taxon>
        <taxon>Lactucinae</taxon>
        <taxon>Lactuca</taxon>
    </lineage>
</organism>
<dbReference type="AlphaFoldDB" id="A0AA35ZN74"/>
<name>A0AA35ZN74_LACSI</name>
<evidence type="ECO:0000313" key="2">
    <source>
        <dbReference type="Proteomes" id="UP001177003"/>
    </source>
</evidence>
<sequence>MQQDQISPLFNLTHLLRRQMSTETESIVDRLKSSGLWRTKGLIGGKWIDAYDGKTSEDGESAAIKERCRLKKIQEWQAASGETTLPTRWQLSAPNDTVSSIPVFGAERSLSMQTGKFLVHVDRLTVQKRVSHIASVFPRFCIINTSVIGYSISDFNQRLQSFRNIRPPRYLD</sequence>
<accession>A0AA35ZN74</accession>
<evidence type="ECO:0000313" key="1">
    <source>
        <dbReference type="EMBL" id="CAI9295778.1"/>
    </source>
</evidence>